<feature type="transmembrane region" description="Helical" evidence="8">
    <location>
        <begin position="334"/>
        <end position="355"/>
    </location>
</feature>
<dbReference type="PANTHER" id="PTHR31595:SF57">
    <property type="entry name" value="OS04G0481900 PROTEIN"/>
    <property type="match status" value="1"/>
</dbReference>
<dbReference type="InterPro" id="IPR032805">
    <property type="entry name" value="Wax_synthase_dom"/>
</dbReference>
<evidence type="ECO:0000256" key="1">
    <source>
        <dbReference type="ARBA" id="ARBA00004141"/>
    </source>
</evidence>
<dbReference type="InterPro" id="IPR044851">
    <property type="entry name" value="Wax_synthase"/>
</dbReference>
<dbReference type="VEuPathDB" id="FungiDB:MELLADRAFT_113448"/>
<dbReference type="GO" id="GO:0006629">
    <property type="term" value="P:lipid metabolic process"/>
    <property type="evidence" value="ECO:0007669"/>
    <property type="project" value="InterPro"/>
</dbReference>
<dbReference type="RefSeq" id="XP_007418192.1">
    <property type="nucleotide sequence ID" value="XM_007418130.1"/>
</dbReference>
<comment type="similarity">
    <text evidence="3">Belongs to the wax synthase family.</text>
</comment>
<evidence type="ECO:0000256" key="4">
    <source>
        <dbReference type="ARBA" id="ARBA00022679"/>
    </source>
</evidence>
<dbReference type="AlphaFoldDB" id="F4S9W7"/>
<dbReference type="InParanoid" id="F4S9W7"/>
<dbReference type="Proteomes" id="UP000001072">
    <property type="component" value="Unassembled WGS sequence"/>
</dbReference>
<evidence type="ECO:0000256" key="7">
    <source>
        <dbReference type="ARBA" id="ARBA00023136"/>
    </source>
</evidence>
<evidence type="ECO:0000256" key="2">
    <source>
        <dbReference type="ARBA" id="ARBA00005179"/>
    </source>
</evidence>
<dbReference type="Pfam" id="PF13813">
    <property type="entry name" value="MBOAT_2"/>
    <property type="match status" value="1"/>
</dbReference>
<feature type="domain" description="Wax synthase" evidence="9">
    <location>
        <begin position="247"/>
        <end position="322"/>
    </location>
</feature>
<dbReference type="EMBL" id="GL883174">
    <property type="protein sequence ID" value="EGF98523.1"/>
    <property type="molecule type" value="Genomic_DNA"/>
</dbReference>
<evidence type="ECO:0000313" key="10">
    <source>
        <dbReference type="EMBL" id="EGF98523.1"/>
    </source>
</evidence>
<protein>
    <recommendedName>
        <fullName evidence="9">Wax synthase domain-containing protein</fullName>
    </recommendedName>
</protein>
<sequence>MSSALFLWHRSSINPTMDSMFSVTPAFLLLLTPLNVCILITIPIDYCFLPLTKSGVSNLALAVWGFHLATKSLEWGITNGYWAGKYWNKPTSDSSPTPTPSAPGASTEANSWTEIASWTTRQFFSYRGYQYGWGIKLQHKVPTVFDLIQRLIVDNCVRAISIAFIMTARDKGSPNQVLAIIGLPDFPLRSLLAEGLSTLSFGFLLICGVEALFCRYGLICHLVHWIGGFVQIPKLILDLCDPSRFQHAFNSPHTSTSLSWFWGKAWHQFFRRDFLMCGGVPASALAKKLGGGLKVQRICGLFGCFFISGVMHEFTAHAIARKPHPFPHFYFKEFPAAFVYFLVQPIGIILEPYIIPHIPRKLGGGWLWVLIFTLLTATPFSKQYAYNFRLIDDGYKPVDEWNVATVLLGSFQKR</sequence>
<organism evidence="11">
    <name type="scientific">Melampsora larici-populina (strain 98AG31 / pathotype 3-4-7)</name>
    <name type="common">Poplar leaf rust fungus</name>
    <dbReference type="NCBI Taxonomy" id="747676"/>
    <lineage>
        <taxon>Eukaryota</taxon>
        <taxon>Fungi</taxon>
        <taxon>Dikarya</taxon>
        <taxon>Basidiomycota</taxon>
        <taxon>Pucciniomycotina</taxon>
        <taxon>Pucciniomycetes</taxon>
        <taxon>Pucciniales</taxon>
        <taxon>Melampsoraceae</taxon>
        <taxon>Melampsora</taxon>
    </lineage>
</organism>
<keyword evidence="5 8" id="KW-0812">Transmembrane</keyword>
<gene>
    <name evidence="10" type="ORF">MELLADRAFT_113448</name>
</gene>
<name>F4S9W7_MELLP</name>
<comment type="pathway">
    <text evidence="2">Secondary metabolite biosynthesis.</text>
</comment>
<accession>F4S9W7</accession>
<feature type="transmembrane region" description="Helical" evidence="8">
    <location>
        <begin position="20"/>
        <end position="44"/>
    </location>
</feature>
<dbReference type="PANTHER" id="PTHR31595">
    <property type="entry name" value="LONG-CHAIN-ALCOHOL O-FATTY-ACYLTRANSFERASE 3-RELATED"/>
    <property type="match status" value="1"/>
</dbReference>
<dbReference type="GO" id="GO:0008374">
    <property type="term" value="F:O-acyltransferase activity"/>
    <property type="evidence" value="ECO:0007669"/>
    <property type="project" value="InterPro"/>
</dbReference>
<evidence type="ECO:0000256" key="6">
    <source>
        <dbReference type="ARBA" id="ARBA00022989"/>
    </source>
</evidence>
<dbReference type="HOGENOM" id="CLU_030439_1_0_1"/>
<evidence type="ECO:0000256" key="3">
    <source>
        <dbReference type="ARBA" id="ARBA00007282"/>
    </source>
</evidence>
<evidence type="ECO:0000313" key="11">
    <source>
        <dbReference type="Proteomes" id="UP000001072"/>
    </source>
</evidence>
<keyword evidence="4" id="KW-0808">Transferase</keyword>
<keyword evidence="7 8" id="KW-0472">Membrane</keyword>
<dbReference type="OrthoDB" id="1077582at2759"/>
<evidence type="ECO:0000259" key="9">
    <source>
        <dbReference type="Pfam" id="PF13813"/>
    </source>
</evidence>
<feature type="transmembrane region" description="Helical" evidence="8">
    <location>
        <begin position="295"/>
        <end position="314"/>
    </location>
</feature>
<evidence type="ECO:0000256" key="8">
    <source>
        <dbReference type="SAM" id="Phobius"/>
    </source>
</evidence>
<dbReference type="GeneID" id="18924985"/>
<reference evidence="11" key="1">
    <citation type="journal article" date="2011" name="Proc. Natl. Acad. Sci. U.S.A.">
        <title>Obligate biotrophy features unraveled by the genomic analysis of rust fungi.</title>
        <authorList>
            <person name="Duplessis S."/>
            <person name="Cuomo C.A."/>
            <person name="Lin Y.-C."/>
            <person name="Aerts A."/>
            <person name="Tisserant E."/>
            <person name="Veneault-Fourrey C."/>
            <person name="Joly D.L."/>
            <person name="Hacquard S."/>
            <person name="Amselem J."/>
            <person name="Cantarel B.L."/>
            <person name="Chiu R."/>
            <person name="Coutinho P.M."/>
            <person name="Feau N."/>
            <person name="Field M."/>
            <person name="Frey P."/>
            <person name="Gelhaye E."/>
            <person name="Goldberg J."/>
            <person name="Grabherr M.G."/>
            <person name="Kodira C.D."/>
            <person name="Kohler A."/>
            <person name="Kuees U."/>
            <person name="Lindquist E.A."/>
            <person name="Lucas S.M."/>
            <person name="Mago R."/>
            <person name="Mauceli E."/>
            <person name="Morin E."/>
            <person name="Murat C."/>
            <person name="Pangilinan J.L."/>
            <person name="Park R."/>
            <person name="Pearson M."/>
            <person name="Quesneville H."/>
            <person name="Rouhier N."/>
            <person name="Sakthikumar S."/>
            <person name="Salamov A.A."/>
            <person name="Schmutz J."/>
            <person name="Selles B."/>
            <person name="Shapiro H."/>
            <person name="Tanguay P."/>
            <person name="Tuskan G.A."/>
            <person name="Henrissat B."/>
            <person name="Van de Peer Y."/>
            <person name="Rouze P."/>
            <person name="Ellis J.G."/>
            <person name="Dodds P.N."/>
            <person name="Schein J.E."/>
            <person name="Zhong S."/>
            <person name="Hamelin R.C."/>
            <person name="Grigoriev I.V."/>
            <person name="Szabo L.J."/>
            <person name="Martin F."/>
        </authorList>
    </citation>
    <scope>NUCLEOTIDE SEQUENCE [LARGE SCALE GENOMIC DNA]</scope>
    <source>
        <strain evidence="11">98AG31 / pathotype 3-4-7</strain>
    </source>
</reference>
<comment type="subcellular location">
    <subcellularLocation>
        <location evidence="1">Membrane</location>
        <topology evidence="1">Multi-pass membrane protein</topology>
    </subcellularLocation>
</comment>
<feature type="transmembrane region" description="Helical" evidence="8">
    <location>
        <begin position="362"/>
        <end position="380"/>
    </location>
</feature>
<keyword evidence="6 8" id="KW-1133">Transmembrane helix</keyword>
<evidence type="ECO:0000256" key="5">
    <source>
        <dbReference type="ARBA" id="ARBA00022692"/>
    </source>
</evidence>
<dbReference type="KEGG" id="mlr:MELLADRAFT_113448"/>
<keyword evidence="11" id="KW-1185">Reference proteome</keyword>
<proteinExistence type="inferred from homology"/>
<dbReference type="GO" id="GO:0016020">
    <property type="term" value="C:membrane"/>
    <property type="evidence" value="ECO:0007669"/>
    <property type="project" value="UniProtKB-SubCell"/>
</dbReference>